<dbReference type="EMBL" id="KK102682">
    <property type="protein sequence ID" value="KIY97166.1"/>
    <property type="molecule type" value="Genomic_DNA"/>
</dbReference>
<feature type="transmembrane region" description="Helical" evidence="1">
    <location>
        <begin position="20"/>
        <end position="41"/>
    </location>
</feature>
<dbReference type="RefSeq" id="XP_013896186.1">
    <property type="nucleotide sequence ID" value="XM_014040732.1"/>
</dbReference>
<accession>A0A0D2M7U2</accession>
<gene>
    <name evidence="2" type="ORF">MNEG_10796</name>
</gene>
<sequence length="233" mass="23299">MCAGEEGGCRAAGAAAGRAAAAAAASTAACLLLLLLLLLLLRYSKTNVIELTATCKDCPQPKAAALASILASAADQLTLDSNPNAGKNDEFGLPLAAAPLPDGQSPLRVSVKLLVNGAQVKGAAVKAGGSKQDGKAAAALVSAAFTGNKYFVKAFVREGFFTSCDAPTGPYAFFAATVLQPACTKTMHPSAPPGAARCALLAADAFDRGFTLRKRLGVYPATAAADVSAGAGK</sequence>
<dbReference type="Proteomes" id="UP000054498">
    <property type="component" value="Unassembled WGS sequence"/>
</dbReference>
<dbReference type="AlphaFoldDB" id="A0A0D2M7U2"/>
<dbReference type="GeneID" id="25727994"/>
<keyword evidence="1" id="KW-0812">Transmembrane</keyword>
<organism evidence="2 3">
    <name type="scientific">Monoraphidium neglectum</name>
    <dbReference type="NCBI Taxonomy" id="145388"/>
    <lineage>
        <taxon>Eukaryota</taxon>
        <taxon>Viridiplantae</taxon>
        <taxon>Chlorophyta</taxon>
        <taxon>core chlorophytes</taxon>
        <taxon>Chlorophyceae</taxon>
        <taxon>CS clade</taxon>
        <taxon>Sphaeropleales</taxon>
        <taxon>Selenastraceae</taxon>
        <taxon>Monoraphidium</taxon>
    </lineage>
</organism>
<keyword evidence="1" id="KW-0472">Membrane</keyword>
<evidence type="ECO:0000313" key="3">
    <source>
        <dbReference type="Proteomes" id="UP000054498"/>
    </source>
</evidence>
<evidence type="ECO:0000313" key="2">
    <source>
        <dbReference type="EMBL" id="KIY97166.1"/>
    </source>
</evidence>
<dbReference type="KEGG" id="mng:MNEG_10796"/>
<name>A0A0D2M7U2_9CHLO</name>
<keyword evidence="1" id="KW-1133">Transmembrane helix</keyword>
<protein>
    <submittedName>
        <fullName evidence="2">Uncharacterized protein</fullName>
    </submittedName>
</protein>
<keyword evidence="3" id="KW-1185">Reference proteome</keyword>
<proteinExistence type="predicted"/>
<evidence type="ECO:0000256" key="1">
    <source>
        <dbReference type="SAM" id="Phobius"/>
    </source>
</evidence>
<reference evidence="2 3" key="1">
    <citation type="journal article" date="2013" name="BMC Genomics">
        <title>Reconstruction of the lipid metabolism for the microalga Monoraphidium neglectum from its genome sequence reveals characteristics suitable for biofuel production.</title>
        <authorList>
            <person name="Bogen C."/>
            <person name="Al-Dilaimi A."/>
            <person name="Albersmeier A."/>
            <person name="Wichmann J."/>
            <person name="Grundmann M."/>
            <person name="Rupp O."/>
            <person name="Lauersen K.J."/>
            <person name="Blifernez-Klassen O."/>
            <person name="Kalinowski J."/>
            <person name="Goesmann A."/>
            <person name="Mussgnug J.H."/>
            <person name="Kruse O."/>
        </authorList>
    </citation>
    <scope>NUCLEOTIDE SEQUENCE [LARGE SCALE GENOMIC DNA]</scope>
    <source>
        <strain evidence="2 3">SAG 48.87</strain>
    </source>
</reference>